<protein>
    <recommendedName>
        <fullName evidence="4">Prepilin-type N-terminal cleavage/methylation domain-containing protein</fullName>
    </recommendedName>
</protein>
<keyword evidence="1" id="KW-0472">Membrane</keyword>
<gene>
    <name evidence="2" type="ORF">GCM10010919_27350</name>
</gene>
<accession>A0ABQ3L1U1</accession>
<dbReference type="InterPro" id="IPR012902">
    <property type="entry name" value="N_methyl_site"/>
</dbReference>
<evidence type="ECO:0000313" key="3">
    <source>
        <dbReference type="Proteomes" id="UP000659697"/>
    </source>
</evidence>
<evidence type="ECO:0000256" key="1">
    <source>
        <dbReference type="SAM" id="Phobius"/>
    </source>
</evidence>
<comment type="caution">
    <text evidence="2">The sequence shown here is derived from an EMBL/GenBank/DDBJ whole genome shotgun (WGS) entry which is preliminary data.</text>
</comment>
<name>A0ABQ3L1U1_9ALTE</name>
<proteinExistence type="predicted"/>
<keyword evidence="1" id="KW-0812">Transmembrane</keyword>
<evidence type="ECO:0008006" key="4">
    <source>
        <dbReference type="Google" id="ProtNLM"/>
    </source>
</evidence>
<keyword evidence="1" id="KW-1133">Transmembrane helix</keyword>
<dbReference type="Pfam" id="PF07963">
    <property type="entry name" value="N_methyl"/>
    <property type="match status" value="1"/>
</dbReference>
<evidence type="ECO:0000313" key="2">
    <source>
        <dbReference type="EMBL" id="GHG74016.1"/>
    </source>
</evidence>
<dbReference type="Proteomes" id="UP000659697">
    <property type="component" value="Unassembled WGS sequence"/>
</dbReference>
<organism evidence="2 3">
    <name type="scientific">Alishewanella longhuensis</name>
    <dbReference type="NCBI Taxonomy" id="1091037"/>
    <lineage>
        <taxon>Bacteria</taxon>
        <taxon>Pseudomonadati</taxon>
        <taxon>Pseudomonadota</taxon>
        <taxon>Gammaproteobacteria</taxon>
        <taxon>Alteromonadales</taxon>
        <taxon>Alteromonadaceae</taxon>
        <taxon>Alishewanella</taxon>
    </lineage>
</organism>
<reference evidence="3" key="1">
    <citation type="journal article" date="2019" name="Int. J. Syst. Evol. Microbiol.">
        <title>The Global Catalogue of Microorganisms (GCM) 10K type strain sequencing project: providing services to taxonomists for standard genome sequencing and annotation.</title>
        <authorList>
            <consortium name="The Broad Institute Genomics Platform"/>
            <consortium name="The Broad Institute Genome Sequencing Center for Infectious Disease"/>
            <person name="Wu L."/>
            <person name="Ma J."/>
        </authorList>
    </citation>
    <scope>NUCLEOTIDE SEQUENCE [LARGE SCALE GENOMIC DNA]</scope>
    <source>
        <strain evidence="3">CGMCC 1.7003</strain>
    </source>
</reference>
<sequence length="168" mass="17942">MKQTMRNRHQLGVTLVELLIALTIGIVVLGGGIQIFISGQQAYNEAQRFNRLQSDLSLVTDLLATDIRAGNIVGSAPTLVLIGPDGTTEYRLDPNNTLVRQVGLGTAEVLSEDIVAFSSSCISVGGTDCPTAIGVNVQLTMRATATDNITVNFRIGVRNNILIRKFGS</sequence>
<feature type="transmembrane region" description="Helical" evidence="1">
    <location>
        <begin position="12"/>
        <end position="37"/>
    </location>
</feature>
<keyword evidence="3" id="KW-1185">Reference proteome</keyword>
<dbReference type="EMBL" id="BNAO01000007">
    <property type="protein sequence ID" value="GHG74016.1"/>
    <property type="molecule type" value="Genomic_DNA"/>
</dbReference>